<reference evidence="1 2" key="1">
    <citation type="submission" date="2011-09" db="EMBL/GenBank/DDBJ databases">
        <authorList>
            <person name="Pope W.H."/>
            <person name="Pedulla M.L."/>
            <person name="Ford M.E."/>
            <person name="Peebles C.L."/>
            <person name="Hatfull G.H."/>
            <person name="Hendrix R.W."/>
        </authorList>
    </citation>
    <scope>NUCLEOTIDE SEQUENCE [LARGE SCALE GENOMIC DNA]</scope>
    <source>
        <strain evidence="1">G</strain>
    </source>
</reference>
<dbReference type="KEGG" id="vg:18563687"/>
<proteinExistence type="predicted"/>
<evidence type="ECO:0000313" key="2">
    <source>
        <dbReference type="Proteomes" id="UP000009273"/>
    </source>
</evidence>
<sequence length="196" mass="22984">MLSIKIKQFEINTTPKEYDLLRDIIKASDKISITKENLTYYVTSQKDETIIEFSIIINPRNDIINILYDKKKSPFPIYKVVRALTNITEDLHLETNKKLYNKLKIIQCEDHKCPICGSELLILQNESKCKNKCYSVHYSTSSYAIDLEVNIFNEEFTAYGNQSIENKIDTINLICNQISYWKEDDKYLTKILKGEY</sequence>
<keyword evidence="2" id="KW-1185">Reference proteome</keyword>
<dbReference type="RefSeq" id="YP_009015776.1">
    <property type="nucleotide sequence ID" value="NC_023719.1"/>
</dbReference>
<dbReference type="Proteomes" id="UP000009273">
    <property type="component" value="Segment"/>
</dbReference>
<organism evidence="1 2">
    <name type="scientific">Bacillus phage G</name>
    <dbReference type="NCBI Taxonomy" id="2884420"/>
    <lineage>
        <taxon>Viruses</taxon>
        <taxon>Duplodnaviria</taxon>
        <taxon>Heunggongvirae</taxon>
        <taxon>Uroviricota</taxon>
        <taxon>Caudoviricetes</taxon>
        <taxon>Donellivirus</taxon>
        <taxon>Donellivirus gee</taxon>
    </lineage>
</organism>
<gene>
    <name evidence="1" type="primary">473</name>
    <name evidence="1" type="ORF">G_473</name>
</gene>
<dbReference type="EMBL" id="JN638751">
    <property type="protein sequence ID" value="AEO93731.1"/>
    <property type="molecule type" value="Genomic_DNA"/>
</dbReference>
<accession>G3MAL4</accession>
<evidence type="ECO:0000313" key="1">
    <source>
        <dbReference type="EMBL" id="AEO93731.1"/>
    </source>
</evidence>
<name>G3MAL4_9CAUD</name>
<protein>
    <submittedName>
        <fullName evidence="1">Gp473</fullName>
    </submittedName>
</protein>
<dbReference type="GeneID" id="18563687"/>